<comment type="catalytic activity">
    <reaction evidence="6 7">
        <text>L-glutamyl-tRNA(Gln) + L-glutamine + ATP + H2O = L-glutaminyl-tRNA(Gln) + L-glutamate + ADP + phosphate + H(+)</text>
        <dbReference type="Rhea" id="RHEA:17521"/>
        <dbReference type="Rhea" id="RHEA-COMP:9681"/>
        <dbReference type="Rhea" id="RHEA-COMP:9684"/>
        <dbReference type="ChEBI" id="CHEBI:15377"/>
        <dbReference type="ChEBI" id="CHEBI:15378"/>
        <dbReference type="ChEBI" id="CHEBI:29985"/>
        <dbReference type="ChEBI" id="CHEBI:30616"/>
        <dbReference type="ChEBI" id="CHEBI:43474"/>
        <dbReference type="ChEBI" id="CHEBI:58359"/>
        <dbReference type="ChEBI" id="CHEBI:78520"/>
        <dbReference type="ChEBI" id="CHEBI:78521"/>
        <dbReference type="ChEBI" id="CHEBI:456216"/>
        <dbReference type="EC" id="6.3.5.7"/>
    </reaction>
</comment>
<dbReference type="PANTHER" id="PTHR11895">
    <property type="entry name" value="TRANSAMIDASE"/>
    <property type="match status" value="1"/>
</dbReference>
<keyword evidence="3 7" id="KW-0547">Nucleotide-binding</keyword>
<comment type="subunit">
    <text evidence="7">Subunit of the heterotrimeric GatFAB amidotransferase (AdT) complex, composed of A, B and F subunits.</text>
</comment>
<dbReference type="EMBL" id="CAKXYY010000013">
    <property type="protein sequence ID" value="CAH2353912.1"/>
    <property type="molecule type" value="Genomic_DNA"/>
</dbReference>
<dbReference type="GO" id="GO:0005524">
    <property type="term" value="F:ATP binding"/>
    <property type="evidence" value="ECO:0007669"/>
    <property type="project" value="UniProtKB-KW"/>
</dbReference>
<proteinExistence type="inferred from homology"/>
<feature type="active site" description="Charge relay system" evidence="7">
    <location>
        <position position="46"/>
    </location>
</feature>
<accession>A0A9P0QS18</accession>
<dbReference type="AlphaFoldDB" id="A0A9P0QS18"/>
<dbReference type="InterPro" id="IPR000120">
    <property type="entry name" value="Amidase"/>
</dbReference>
<keyword evidence="2 7" id="KW-0436">Ligase</keyword>
<dbReference type="Proteomes" id="UP000837801">
    <property type="component" value="Unassembled WGS sequence"/>
</dbReference>
<keyword evidence="7" id="KW-0496">Mitochondrion</keyword>
<evidence type="ECO:0000256" key="2">
    <source>
        <dbReference type="ARBA" id="ARBA00022598"/>
    </source>
</evidence>
<sequence>MLSRRVRTFKRHLNTNDAYNAFISKPSSVSPGVDGRILSHLTYTLKDNFMNSDSTTCASKLLSNFKSPYSATAASLIDENGGQFRGKNNMDEFGMGSSNTNSYYGAATNPKYEDGDRIAGGSSGGSAAAVSAGVVNFSLGTDTGGSVRLPASYCGVIGFKPSYGRISRWGVVAYAQSLDTVGILARDMDTVEKVYGVLNRHDEKDPTSLPAGIRDMLQSVEEAVDPGAGEGLTIGIPQEFLVKELSPQNRECWLNAVERLQDMGHTIKRISIPSIKSSLSAYYTIATAEAASNLSRYDGLRYGFSQEAPEDVDLDTVSALIAKNRSLGFGPEVQKRILLGNYTLSSDSGNHYLKATQVRKQLVHEFNGIFKSPNFLTNSLDAQEDGCDVLISPTSVGDTPTIEEFLRNDADNFLNSYANDLLTIPASLAGLPAISIPWGNQSIQIMSQFGNEHILFRASRYLLN</sequence>
<dbReference type="PANTHER" id="PTHR11895:SF7">
    <property type="entry name" value="GLUTAMYL-TRNA(GLN) AMIDOTRANSFERASE SUBUNIT A, MITOCHONDRIAL"/>
    <property type="match status" value="1"/>
</dbReference>
<dbReference type="InterPro" id="IPR020556">
    <property type="entry name" value="Amidase_CS"/>
</dbReference>
<evidence type="ECO:0000259" key="8">
    <source>
        <dbReference type="Pfam" id="PF01425"/>
    </source>
</evidence>
<evidence type="ECO:0000256" key="1">
    <source>
        <dbReference type="ARBA" id="ARBA00008069"/>
    </source>
</evidence>
<organism evidence="9 10">
    <name type="scientific">[Candida] railenensis</name>
    <dbReference type="NCBI Taxonomy" id="45579"/>
    <lineage>
        <taxon>Eukaryota</taxon>
        <taxon>Fungi</taxon>
        <taxon>Dikarya</taxon>
        <taxon>Ascomycota</taxon>
        <taxon>Saccharomycotina</taxon>
        <taxon>Pichiomycetes</taxon>
        <taxon>Debaryomycetaceae</taxon>
        <taxon>Kurtzmaniella</taxon>
    </lineage>
</organism>
<evidence type="ECO:0000313" key="9">
    <source>
        <dbReference type="EMBL" id="CAH2353912.1"/>
    </source>
</evidence>
<keyword evidence="4 7" id="KW-0067">ATP-binding</keyword>
<name>A0A9P0QS18_9ASCO</name>
<feature type="active site" description="Acyl-ester intermediate" evidence="7">
    <location>
        <position position="146"/>
    </location>
</feature>
<dbReference type="InterPro" id="IPR036928">
    <property type="entry name" value="AS_sf"/>
</dbReference>
<dbReference type="GO" id="GO:0032543">
    <property type="term" value="P:mitochondrial translation"/>
    <property type="evidence" value="ECO:0007669"/>
    <property type="project" value="UniProtKB-UniRule"/>
</dbReference>
<keyword evidence="5 7" id="KW-0648">Protein biosynthesis</keyword>
<dbReference type="Gene3D" id="3.90.1300.10">
    <property type="entry name" value="Amidase signature (AS) domain"/>
    <property type="match status" value="1"/>
</dbReference>
<dbReference type="PROSITE" id="PS00571">
    <property type="entry name" value="AMIDASES"/>
    <property type="match status" value="1"/>
</dbReference>
<comment type="subcellular location">
    <subcellularLocation>
        <location evidence="7">Mitochondrion</location>
    </subcellularLocation>
</comment>
<dbReference type="InterPro" id="IPR004412">
    <property type="entry name" value="GatA"/>
</dbReference>
<dbReference type="GO" id="GO:0050567">
    <property type="term" value="F:glutaminyl-tRNA synthase (glutamine-hydrolyzing) activity"/>
    <property type="evidence" value="ECO:0007669"/>
    <property type="project" value="UniProtKB-UniRule"/>
</dbReference>
<evidence type="ECO:0000256" key="4">
    <source>
        <dbReference type="ARBA" id="ARBA00022840"/>
    </source>
</evidence>
<dbReference type="InterPro" id="IPR023631">
    <property type="entry name" value="Amidase_dom"/>
</dbReference>
<evidence type="ECO:0000256" key="5">
    <source>
        <dbReference type="ARBA" id="ARBA00022917"/>
    </source>
</evidence>
<evidence type="ECO:0000256" key="3">
    <source>
        <dbReference type="ARBA" id="ARBA00022741"/>
    </source>
</evidence>
<comment type="similarity">
    <text evidence="1 7">Belongs to the amidase family. GatA subfamily.</text>
</comment>
<dbReference type="GO" id="GO:0070681">
    <property type="term" value="P:glutaminyl-tRNAGln biosynthesis via transamidation"/>
    <property type="evidence" value="ECO:0007669"/>
    <property type="project" value="UniProtKB-UniRule"/>
</dbReference>
<protein>
    <recommendedName>
        <fullName evidence="7">Glutamyl-tRNA(Gln) amidotransferase subunit A, mitochondrial</fullName>
        <shortName evidence="7">Glu-AdT subunit A</shortName>
        <ecNumber evidence="7">6.3.5.7</ecNumber>
    </recommendedName>
</protein>
<reference evidence="9" key="1">
    <citation type="submission" date="2022-03" db="EMBL/GenBank/DDBJ databases">
        <authorList>
            <person name="Legras J.-L."/>
            <person name="Devillers H."/>
            <person name="Grondin C."/>
        </authorList>
    </citation>
    <scope>NUCLEOTIDE SEQUENCE</scope>
    <source>
        <strain evidence="9">CLIB 1423</strain>
    </source>
</reference>
<feature type="active site" description="Charge relay system" evidence="7">
    <location>
        <position position="122"/>
    </location>
</feature>
<feature type="domain" description="Amidase" evidence="8">
    <location>
        <begin position="39"/>
        <end position="453"/>
    </location>
</feature>
<gene>
    <name evidence="7" type="primary">HER2</name>
    <name evidence="9" type="ORF">CLIB1423_13S01706</name>
</gene>
<dbReference type="SUPFAM" id="SSF75304">
    <property type="entry name" value="Amidase signature (AS) enzymes"/>
    <property type="match status" value="1"/>
</dbReference>
<dbReference type="GO" id="GO:0005739">
    <property type="term" value="C:mitochondrion"/>
    <property type="evidence" value="ECO:0007669"/>
    <property type="project" value="UniProtKB-SubCell"/>
</dbReference>
<evidence type="ECO:0000313" key="10">
    <source>
        <dbReference type="Proteomes" id="UP000837801"/>
    </source>
</evidence>
<dbReference type="Pfam" id="PF01425">
    <property type="entry name" value="Amidase"/>
    <property type="match status" value="1"/>
</dbReference>
<dbReference type="EC" id="6.3.5.7" evidence="7"/>
<evidence type="ECO:0000256" key="6">
    <source>
        <dbReference type="ARBA" id="ARBA00047407"/>
    </source>
</evidence>
<comment type="caution">
    <text evidence="9">The sequence shown here is derived from an EMBL/GenBank/DDBJ whole genome shotgun (WGS) entry which is preliminary data.</text>
</comment>
<evidence type="ECO:0000256" key="7">
    <source>
        <dbReference type="HAMAP-Rule" id="MF_03150"/>
    </source>
</evidence>
<dbReference type="GO" id="GO:0030956">
    <property type="term" value="C:glutamyl-tRNA(Gln) amidotransferase complex"/>
    <property type="evidence" value="ECO:0007669"/>
    <property type="project" value="UniProtKB-UniRule"/>
</dbReference>
<keyword evidence="10" id="KW-1185">Reference proteome</keyword>
<dbReference type="OrthoDB" id="421993at2759"/>
<comment type="function">
    <text evidence="7">Allows the formation of correctly charged Gln-tRNA(Gln) through the transamidation of misacylated Glu-tRNA(Gln) in the mitochondria. The reaction takes place in the presence of glutamine and ATP through an activated gamma-phospho-Glu-tRNA(Gln).</text>
</comment>
<dbReference type="HAMAP" id="MF_00120">
    <property type="entry name" value="GatA"/>
    <property type="match status" value="1"/>
</dbReference>